<accession>A0ABN8N4X6</accession>
<gene>
    <name evidence="3" type="ORF">PLOB_00047877</name>
</gene>
<evidence type="ECO:0000313" key="3">
    <source>
        <dbReference type="EMBL" id="CAH3041724.1"/>
    </source>
</evidence>
<dbReference type="InterPro" id="IPR011029">
    <property type="entry name" value="DEATH-like_dom_sf"/>
</dbReference>
<dbReference type="Proteomes" id="UP001159405">
    <property type="component" value="Unassembled WGS sequence"/>
</dbReference>
<evidence type="ECO:0000259" key="2">
    <source>
        <dbReference type="PROSITE" id="PS50017"/>
    </source>
</evidence>
<proteinExistence type="predicted"/>
<dbReference type="InterPro" id="IPR000488">
    <property type="entry name" value="Death_dom"/>
</dbReference>
<sequence length="476" mass="52917">MSNKKIKWPWATKRQVEDEINRQSSATANPQQTAGVTDTNPGAPPASEKLSPARNGPDGVDDGATASENDDNNAAPPSSTGDATVRSGDTPANTTNNQELPAAGSDHTTEATANQQPTDGVDVDASASSSSAPVQEEQGEETVDSGSPQDSSDSGDASTGTQSYENVPVSEKDTSFIKKLAVGLDRTPHRVIKGWEHLADTKEINAPLDVRLRCGINSEKSCTQSLFDVFTAEFVETTLGDLIDALTSIGRNDVKLIITDSYKDAPHRTIKFYDFARDKGDLIFKMTNKLDKKSSVNKNWRFLGGRAPFRLSAERLDEIEFGQSTQILMQYLYEKENFTIGYFYDKVKELQRGDVVRILDRFMNESEIRRDRTMKEVIKLDDKNMRSICVLFNKPNSVLKDWKCLAKSFAVPEDIYQDCAPERPKSPTETLFEWIFAAKDPKLTVGQLCNALKSIDRNELVEDVRKYYEQQSARQP</sequence>
<dbReference type="SMART" id="SM00005">
    <property type="entry name" value="DEATH"/>
    <property type="match status" value="2"/>
</dbReference>
<evidence type="ECO:0000313" key="4">
    <source>
        <dbReference type="Proteomes" id="UP001159405"/>
    </source>
</evidence>
<dbReference type="PROSITE" id="PS50017">
    <property type="entry name" value="DEATH_DOMAIN"/>
    <property type="match status" value="1"/>
</dbReference>
<protein>
    <recommendedName>
        <fullName evidence="2">Death domain-containing protein</fullName>
    </recommendedName>
</protein>
<feature type="compositionally biased region" description="Polar residues" evidence="1">
    <location>
        <begin position="90"/>
        <end position="99"/>
    </location>
</feature>
<dbReference type="SUPFAM" id="SSF47986">
    <property type="entry name" value="DEATH domain"/>
    <property type="match status" value="3"/>
</dbReference>
<dbReference type="Gene3D" id="1.10.533.10">
    <property type="entry name" value="Death Domain, Fas"/>
    <property type="match status" value="3"/>
</dbReference>
<reference evidence="3 4" key="1">
    <citation type="submission" date="2022-05" db="EMBL/GenBank/DDBJ databases">
        <authorList>
            <consortium name="Genoscope - CEA"/>
            <person name="William W."/>
        </authorList>
    </citation>
    <scope>NUCLEOTIDE SEQUENCE [LARGE SCALE GENOMIC DNA]</scope>
</reference>
<organism evidence="3 4">
    <name type="scientific">Porites lobata</name>
    <dbReference type="NCBI Taxonomy" id="104759"/>
    <lineage>
        <taxon>Eukaryota</taxon>
        <taxon>Metazoa</taxon>
        <taxon>Cnidaria</taxon>
        <taxon>Anthozoa</taxon>
        <taxon>Hexacorallia</taxon>
        <taxon>Scleractinia</taxon>
        <taxon>Fungiina</taxon>
        <taxon>Poritidae</taxon>
        <taxon>Porites</taxon>
    </lineage>
</organism>
<dbReference type="EMBL" id="CALNXK010000009">
    <property type="protein sequence ID" value="CAH3041724.1"/>
    <property type="molecule type" value="Genomic_DNA"/>
</dbReference>
<keyword evidence="4" id="KW-1185">Reference proteome</keyword>
<dbReference type="Pfam" id="PF00531">
    <property type="entry name" value="Death"/>
    <property type="match status" value="1"/>
</dbReference>
<comment type="caution">
    <text evidence="3">The sequence shown here is derived from an EMBL/GenBank/DDBJ whole genome shotgun (WGS) entry which is preliminary data.</text>
</comment>
<name>A0ABN8N4X6_9CNID</name>
<evidence type="ECO:0000256" key="1">
    <source>
        <dbReference type="SAM" id="MobiDB-lite"/>
    </source>
</evidence>
<feature type="domain" description="Death" evidence="2">
    <location>
        <begin position="401"/>
        <end position="468"/>
    </location>
</feature>
<feature type="compositionally biased region" description="Polar residues" evidence="1">
    <location>
        <begin position="22"/>
        <end position="40"/>
    </location>
</feature>
<feature type="compositionally biased region" description="Low complexity" evidence="1">
    <location>
        <begin position="144"/>
        <end position="163"/>
    </location>
</feature>
<feature type="region of interest" description="Disordered" evidence="1">
    <location>
        <begin position="1"/>
        <end position="170"/>
    </location>
</feature>